<dbReference type="EMBL" id="ASWA01000002">
    <property type="protein sequence ID" value="EOT69491.1"/>
    <property type="molecule type" value="Genomic_DNA"/>
</dbReference>
<proteinExistence type="predicted"/>
<sequence>MSVPLFAVLSEEKQVKKETHIQSERSSGMVYGLKIELIFT</sequence>
<evidence type="ECO:0000313" key="1">
    <source>
        <dbReference type="EMBL" id="EOT69491.1"/>
    </source>
</evidence>
<keyword evidence="2" id="KW-1185">Reference proteome</keyword>
<organism evidence="1 2">
    <name type="scientific">Enterococcus malodoratus ATCC 43197</name>
    <dbReference type="NCBI Taxonomy" id="1158601"/>
    <lineage>
        <taxon>Bacteria</taxon>
        <taxon>Bacillati</taxon>
        <taxon>Bacillota</taxon>
        <taxon>Bacilli</taxon>
        <taxon>Lactobacillales</taxon>
        <taxon>Enterococcaceae</taxon>
        <taxon>Enterococcus</taxon>
    </lineage>
</organism>
<protein>
    <submittedName>
        <fullName evidence="1">Uncharacterized protein</fullName>
    </submittedName>
</protein>
<gene>
    <name evidence="1" type="ORF">I585_00957</name>
</gene>
<accession>A0ABP2W4E1</accession>
<comment type="caution">
    <text evidence="1">The sequence shown here is derived from an EMBL/GenBank/DDBJ whole genome shotgun (WGS) entry which is preliminary data.</text>
</comment>
<evidence type="ECO:0000313" key="2">
    <source>
        <dbReference type="Proteomes" id="UP000014148"/>
    </source>
</evidence>
<reference evidence="1 2" key="1">
    <citation type="submission" date="2013-03" db="EMBL/GenBank/DDBJ databases">
        <title>The Genome Sequence of Enterococcus malodoratus ATCC_43197 (PacBio/Illumina hybrid assembly).</title>
        <authorList>
            <consortium name="The Broad Institute Genomics Platform"/>
            <consortium name="The Broad Institute Genome Sequencing Center for Infectious Disease"/>
            <person name="Earl A."/>
            <person name="Russ C."/>
            <person name="Gilmore M."/>
            <person name="Surin D."/>
            <person name="Walker B."/>
            <person name="Young S."/>
            <person name="Zeng Q."/>
            <person name="Gargeya S."/>
            <person name="Fitzgerald M."/>
            <person name="Haas B."/>
            <person name="Abouelleil A."/>
            <person name="Allen A.W."/>
            <person name="Alvarado L."/>
            <person name="Arachchi H.M."/>
            <person name="Berlin A.M."/>
            <person name="Chapman S.B."/>
            <person name="Gainer-Dewar J."/>
            <person name="Goldberg J."/>
            <person name="Griggs A."/>
            <person name="Gujja S."/>
            <person name="Hansen M."/>
            <person name="Howarth C."/>
            <person name="Imamovic A."/>
            <person name="Ireland A."/>
            <person name="Larimer J."/>
            <person name="McCowan C."/>
            <person name="Murphy C."/>
            <person name="Pearson M."/>
            <person name="Poon T.W."/>
            <person name="Priest M."/>
            <person name="Roberts A."/>
            <person name="Saif S."/>
            <person name="Shea T."/>
            <person name="Sisk P."/>
            <person name="Sykes S."/>
            <person name="Wortman J."/>
            <person name="Nusbaum C."/>
            <person name="Birren B."/>
        </authorList>
    </citation>
    <scope>NUCLEOTIDE SEQUENCE [LARGE SCALE GENOMIC DNA]</scope>
    <source>
        <strain evidence="1 2">ATCC 43197</strain>
    </source>
</reference>
<name>A0ABP2W4E1_9ENTE</name>
<dbReference type="Proteomes" id="UP000014148">
    <property type="component" value="Unassembled WGS sequence"/>
</dbReference>